<keyword evidence="3 5" id="KW-0413">Isomerase</keyword>
<dbReference type="SUPFAM" id="SSF50891">
    <property type="entry name" value="Cyclophilin-like"/>
    <property type="match status" value="1"/>
</dbReference>
<sequence>MKTFGIYILIIALLIFSGCTDTGDEKYVIETELGDIMFEVYPEKAPITVGNFKKYVEQANFDGAYFYRVVRMDNQPVNPVKIEVIQGDFTGADHRFPIIEHETTEVTGLTHKDGTVSMGRFEVGTTQAEFFICINDQPELDYNGKRNPDGQGFAAFGQVLEGMDVVKEIQSGETDKQSLKKKIKISSISKLK</sequence>
<dbReference type="Proteomes" id="UP001250656">
    <property type="component" value="Unassembled WGS sequence"/>
</dbReference>
<dbReference type="InterPro" id="IPR002130">
    <property type="entry name" value="Cyclophilin-type_PPIase_dom"/>
</dbReference>
<dbReference type="EC" id="5.2.1.8" evidence="1"/>
<proteinExistence type="predicted"/>
<name>A0ABU3LB38_9FLAO</name>
<dbReference type="RefSeq" id="WP_314016701.1">
    <property type="nucleotide sequence ID" value="NZ_JAVTTP010000001.1"/>
</dbReference>
<keyword evidence="6" id="KW-1185">Reference proteome</keyword>
<comment type="caution">
    <text evidence="5">The sequence shown here is derived from an EMBL/GenBank/DDBJ whole genome shotgun (WGS) entry which is preliminary data.</text>
</comment>
<dbReference type="InterPro" id="IPR029000">
    <property type="entry name" value="Cyclophilin-like_dom_sf"/>
</dbReference>
<dbReference type="PANTHER" id="PTHR45625">
    <property type="entry name" value="PEPTIDYL-PROLYL CIS-TRANS ISOMERASE-RELATED"/>
    <property type="match status" value="1"/>
</dbReference>
<accession>A0ABU3LB38</accession>
<dbReference type="Pfam" id="PF00160">
    <property type="entry name" value="Pro_isomerase"/>
    <property type="match status" value="1"/>
</dbReference>
<organism evidence="5 6">
    <name type="scientific">Pricia mediterranea</name>
    <dbReference type="NCBI Taxonomy" id="3076079"/>
    <lineage>
        <taxon>Bacteria</taxon>
        <taxon>Pseudomonadati</taxon>
        <taxon>Bacteroidota</taxon>
        <taxon>Flavobacteriia</taxon>
        <taxon>Flavobacteriales</taxon>
        <taxon>Flavobacteriaceae</taxon>
        <taxon>Pricia</taxon>
    </lineage>
</organism>
<evidence type="ECO:0000313" key="6">
    <source>
        <dbReference type="Proteomes" id="UP001250656"/>
    </source>
</evidence>
<evidence type="ECO:0000256" key="2">
    <source>
        <dbReference type="ARBA" id="ARBA00023110"/>
    </source>
</evidence>
<evidence type="ECO:0000313" key="5">
    <source>
        <dbReference type="EMBL" id="MDT7830438.1"/>
    </source>
</evidence>
<evidence type="ECO:0000256" key="1">
    <source>
        <dbReference type="ARBA" id="ARBA00013194"/>
    </source>
</evidence>
<evidence type="ECO:0000259" key="4">
    <source>
        <dbReference type="PROSITE" id="PS50072"/>
    </source>
</evidence>
<dbReference type="Gene3D" id="2.40.100.10">
    <property type="entry name" value="Cyclophilin-like"/>
    <property type="match status" value="1"/>
</dbReference>
<dbReference type="PANTHER" id="PTHR45625:SF4">
    <property type="entry name" value="PEPTIDYLPROLYL ISOMERASE DOMAIN AND WD REPEAT-CONTAINING PROTEIN 1"/>
    <property type="match status" value="1"/>
</dbReference>
<dbReference type="CDD" id="cd00317">
    <property type="entry name" value="cyclophilin"/>
    <property type="match status" value="1"/>
</dbReference>
<gene>
    <name evidence="5" type="ORF">RQM65_17350</name>
</gene>
<protein>
    <recommendedName>
        <fullName evidence="1">peptidylprolyl isomerase</fullName>
        <ecNumber evidence="1">5.2.1.8</ecNumber>
    </recommendedName>
</protein>
<reference evidence="5 6" key="1">
    <citation type="submission" date="2023-09" db="EMBL/GenBank/DDBJ databases">
        <title>Novel taxa isolated from Blanes Bay.</title>
        <authorList>
            <person name="Rey-Velasco X."/>
            <person name="Lucena T."/>
        </authorList>
    </citation>
    <scope>NUCLEOTIDE SEQUENCE [LARGE SCALE GENOMIC DNA]</scope>
    <source>
        <strain evidence="5 6">S334</strain>
    </source>
</reference>
<dbReference type="GO" id="GO:0003755">
    <property type="term" value="F:peptidyl-prolyl cis-trans isomerase activity"/>
    <property type="evidence" value="ECO:0007669"/>
    <property type="project" value="UniProtKB-EC"/>
</dbReference>
<evidence type="ECO:0000256" key="3">
    <source>
        <dbReference type="ARBA" id="ARBA00023235"/>
    </source>
</evidence>
<dbReference type="InterPro" id="IPR044666">
    <property type="entry name" value="Cyclophilin_A-like"/>
</dbReference>
<keyword evidence="2" id="KW-0697">Rotamase</keyword>
<dbReference type="PROSITE" id="PS51257">
    <property type="entry name" value="PROKAR_LIPOPROTEIN"/>
    <property type="match status" value="1"/>
</dbReference>
<dbReference type="PROSITE" id="PS50072">
    <property type="entry name" value="CSA_PPIASE_2"/>
    <property type="match status" value="1"/>
</dbReference>
<feature type="domain" description="PPIase cyclophilin-type" evidence="4">
    <location>
        <begin position="30"/>
        <end position="190"/>
    </location>
</feature>
<dbReference type="EMBL" id="JAVTTP010000001">
    <property type="protein sequence ID" value="MDT7830438.1"/>
    <property type="molecule type" value="Genomic_DNA"/>
</dbReference>